<reference evidence="1" key="1">
    <citation type="submission" date="2023-05" db="EMBL/GenBank/DDBJ databases">
        <title>Metabolic capabilities are highly conserved among human nasal-associated Corynebacterium species in pangenomic analyses.</title>
        <authorList>
            <person name="Tran T.H."/>
            <person name="Roberts A.Q."/>
            <person name="Escapa I.F."/>
            <person name="Gao W."/>
            <person name="Conlan S."/>
            <person name="Kong H."/>
            <person name="Segre J.A."/>
            <person name="Kelly M.S."/>
            <person name="Lemon K.P."/>
        </authorList>
    </citation>
    <scope>NUCLEOTIDE SEQUENCE</scope>
    <source>
        <strain evidence="1">KPL2654</strain>
    </source>
</reference>
<dbReference type="GeneID" id="64188074"/>
<organism evidence="1 2">
    <name type="scientific">Corynebacterium propinquum</name>
    <dbReference type="NCBI Taxonomy" id="43769"/>
    <lineage>
        <taxon>Bacteria</taxon>
        <taxon>Bacillati</taxon>
        <taxon>Actinomycetota</taxon>
        <taxon>Actinomycetes</taxon>
        <taxon>Mycobacteriales</taxon>
        <taxon>Corynebacteriaceae</taxon>
        <taxon>Corynebacterium</taxon>
    </lineage>
</organism>
<dbReference type="RefSeq" id="WP_018121123.1">
    <property type="nucleotide sequence ID" value="NZ_CBCRTU010000009.1"/>
</dbReference>
<protein>
    <submittedName>
        <fullName evidence="1">Uncharacterized protein</fullName>
    </submittedName>
</protein>
<evidence type="ECO:0000313" key="2">
    <source>
        <dbReference type="Proteomes" id="UP001226160"/>
    </source>
</evidence>
<proteinExistence type="predicted"/>
<dbReference type="Proteomes" id="UP001226160">
    <property type="component" value="Unassembled WGS sequence"/>
</dbReference>
<dbReference type="EMBL" id="JASNVP010000007">
    <property type="protein sequence ID" value="MDK4326552.1"/>
    <property type="molecule type" value="Genomic_DNA"/>
</dbReference>
<comment type="caution">
    <text evidence="1">The sequence shown here is derived from an EMBL/GenBank/DDBJ whole genome shotgun (WGS) entry which is preliminary data.</text>
</comment>
<evidence type="ECO:0000313" key="1">
    <source>
        <dbReference type="EMBL" id="MDK4326552.1"/>
    </source>
</evidence>
<gene>
    <name evidence="1" type="ORF">QPX54_08565</name>
</gene>
<accession>A0AAP4C029</accession>
<sequence length="193" mass="20960">MNISKVKLRDAILRLVVERDSAGLDQPDIEDSMSRSFLEISPEDVDSALQWLKARELVAGIGTWGGPMLRIQATAEGEDLVESGTSVAELIRPNLNTSSMINVNGQNVQFNQGDNVQMTQSGLESLPTELQNIVDILKQSGYETAAEEVVEVHRKSGVSKAIAFLLQKISEPALVHLGKQIIPLAGKALELSQ</sequence>
<dbReference type="AlphaFoldDB" id="A0AAP4C029"/>
<name>A0AAP4C029_9CORY</name>